<evidence type="ECO:0000313" key="1">
    <source>
        <dbReference type="EMBL" id="GME99609.1"/>
    </source>
</evidence>
<dbReference type="EMBL" id="BSXS01011061">
    <property type="protein sequence ID" value="GME99609.1"/>
    <property type="molecule type" value="Genomic_DNA"/>
</dbReference>
<protein>
    <submittedName>
        <fullName evidence="1">Unnamed protein product</fullName>
    </submittedName>
</protein>
<dbReference type="Proteomes" id="UP001165064">
    <property type="component" value="Unassembled WGS sequence"/>
</dbReference>
<reference evidence="1" key="1">
    <citation type="submission" date="2023-04" db="EMBL/GenBank/DDBJ databases">
        <title>Ambrosiozyma monospora NBRC 10751.</title>
        <authorList>
            <person name="Ichikawa N."/>
            <person name="Sato H."/>
            <person name="Tonouchi N."/>
        </authorList>
    </citation>
    <scope>NUCLEOTIDE SEQUENCE</scope>
    <source>
        <strain evidence="1">NBRC 10751</strain>
    </source>
</reference>
<keyword evidence="2" id="KW-1185">Reference proteome</keyword>
<sequence>MTVTDQQTQKQQEADALKVKGNEQLKLNNFEKAIDFYTKAIEIQPNAIYYSNRAQANIKLENYGLAINDANESIKLNKDYLKAYYRRAVAYSAILEYKKSLNDANLVLARAPKDKGCLSLKKELVKIMNQLKFEKAIEMEDDKSRFNVDAVMESYSDLDVSYKGPELKVTKIPAKSKEEQDGLDVEITRDYIDSMIKLFKDGHKIPKAHVMAILYKANQLFVNESSMVEIGLSRSKTSDKEYQDEEVEKITVCAHLSLQW</sequence>
<accession>A0ACB5U242</accession>
<name>A0ACB5U242_AMBMO</name>
<comment type="caution">
    <text evidence="1">The sequence shown here is derived from an EMBL/GenBank/DDBJ whole genome shotgun (WGS) entry which is preliminary data.</text>
</comment>
<organism evidence="1 2">
    <name type="scientific">Ambrosiozyma monospora</name>
    <name type="common">Yeast</name>
    <name type="synonym">Endomycopsis monosporus</name>
    <dbReference type="NCBI Taxonomy" id="43982"/>
    <lineage>
        <taxon>Eukaryota</taxon>
        <taxon>Fungi</taxon>
        <taxon>Dikarya</taxon>
        <taxon>Ascomycota</taxon>
        <taxon>Saccharomycotina</taxon>
        <taxon>Pichiomycetes</taxon>
        <taxon>Pichiales</taxon>
        <taxon>Pichiaceae</taxon>
        <taxon>Ambrosiozyma</taxon>
    </lineage>
</organism>
<proteinExistence type="predicted"/>
<evidence type="ECO:0000313" key="2">
    <source>
        <dbReference type="Proteomes" id="UP001165064"/>
    </source>
</evidence>
<gene>
    <name evidence="1" type="ORF">Amon02_001076600</name>
</gene>